<evidence type="ECO:0000256" key="5">
    <source>
        <dbReference type="ARBA" id="ARBA00022898"/>
    </source>
</evidence>
<dbReference type="GO" id="GO:0006534">
    <property type="term" value="P:cysteine metabolic process"/>
    <property type="evidence" value="ECO:0007669"/>
    <property type="project" value="InterPro"/>
</dbReference>
<dbReference type="SUPFAM" id="SSF53383">
    <property type="entry name" value="PLP-dependent transferases"/>
    <property type="match status" value="1"/>
</dbReference>
<dbReference type="InterPro" id="IPR010970">
    <property type="entry name" value="Cys_dSase_SufS"/>
</dbReference>
<dbReference type="CDD" id="cd06453">
    <property type="entry name" value="SufS_like"/>
    <property type="match status" value="1"/>
</dbReference>
<accession>A0AA45WW97</accession>
<protein>
    <recommendedName>
        <fullName evidence="3">cysteine desulfurase</fullName>
        <ecNumber evidence="3">2.8.1.7</ecNumber>
    </recommendedName>
</protein>
<evidence type="ECO:0000256" key="6">
    <source>
        <dbReference type="ARBA" id="ARBA00050776"/>
    </source>
</evidence>
<dbReference type="InterPro" id="IPR016454">
    <property type="entry name" value="Cysteine_dSase"/>
</dbReference>
<dbReference type="InterPro" id="IPR015424">
    <property type="entry name" value="PyrdxlP-dep_Trfase"/>
</dbReference>
<dbReference type="PIRSF" id="PIRSF005572">
    <property type="entry name" value="NifS"/>
    <property type="match status" value="1"/>
</dbReference>
<keyword evidence="5" id="KW-0663">Pyridoxal phosphate</keyword>
<dbReference type="GO" id="GO:0030170">
    <property type="term" value="F:pyridoxal phosphate binding"/>
    <property type="evidence" value="ECO:0007669"/>
    <property type="project" value="InterPro"/>
</dbReference>
<dbReference type="EMBL" id="FXUF01000007">
    <property type="protein sequence ID" value="SMP58424.1"/>
    <property type="molecule type" value="Genomic_DNA"/>
</dbReference>
<dbReference type="Proteomes" id="UP001158066">
    <property type="component" value="Unassembled WGS sequence"/>
</dbReference>
<feature type="domain" description="Aminotransferase class V" evidence="7">
    <location>
        <begin position="2"/>
        <end position="368"/>
    </location>
</feature>
<evidence type="ECO:0000256" key="1">
    <source>
        <dbReference type="ARBA" id="ARBA00001933"/>
    </source>
</evidence>
<gene>
    <name evidence="8" type="ORF">SAMN06296020_10781</name>
</gene>
<dbReference type="EC" id="2.8.1.7" evidence="3"/>
<dbReference type="PANTHER" id="PTHR43586">
    <property type="entry name" value="CYSTEINE DESULFURASE"/>
    <property type="match status" value="1"/>
</dbReference>
<dbReference type="InterPro" id="IPR000192">
    <property type="entry name" value="Aminotrans_V_dom"/>
</dbReference>
<organism evidence="8 9">
    <name type="scientific">Anoxynatronum buryatiense</name>
    <dbReference type="NCBI Taxonomy" id="489973"/>
    <lineage>
        <taxon>Bacteria</taxon>
        <taxon>Bacillati</taxon>
        <taxon>Bacillota</taxon>
        <taxon>Clostridia</taxon>
        <taxon>Eubacteriales</taxon>
        <taxon>Clostridiaceae</taxon>
        <taxon>Anoxynatronum</taxon>
    </lineage>
</organism>
<dbReference type="InterPro" id="IPR015421">
    <property type="entry name" value="PyrdxlP-dep_Trfase_major"/>
</dbReference>
<evidence type="ECO:0000256" key="4">
    <source>
        <dbReference type="ARBA" id="ARBA00022679"/>
    </source>
</evidence>
<dbReference type="Gene3D" id="3.90.1150.10">
    <property type="entry name" value="Aspartate Aminotransferase, domain 1"/>
    <property type="match status" value="1"/>
</dbReference>
<dbReference type="GO" id="GO:0031071">
    <property type="term" value="F:cysteine desulfurase activity"/>
    <property type="evidence" value="ECO:0007669"/>
    <property type="project" value="UniProtKB-EC"/>
</dbReference>
<dbReference type="PANTHER" id="PTHR43586:SF4">
    <property type="entry name" value="ISOPENICILLIN N EPIMERASE"/>
    <property type="match status" value="1"/>
</dbReference>
<name>A0AA45WW97_9CLOT</name>
<dbReference type="InterPro" id="IPR015422">
    <property type="entry name" value="PyrdxlP-dep_Trfase_small"/>
</dbReference>
<dbReference type="Pfam" id="PF00266">
    <property type="entry name" value="Aminotran_5"/>
    <property type="match status" value="1"/>
</dbReference>
<sequence length="381" mass="40993">MIYLDNAATSFPKPPEVIQAVVNQLEQIGGNAGRSAHQGGLASSRLIYETRCCISELIHCPDPLQIAFTLNATEALNLAIHGVLNPGDHVITTSMEHNSVLRPLKTLEASGISHTIVWGDETGDVKADDIKNAIRPNTRMIIATHCSNVTGTLLPIEEMGKMAKEHHLLFLVDASQSCGSIPLSVEALQADFLAAPGHKALLGPQGTGFLYIGKDLKIKTLKQGGTGSRSEDLLQPEVAPDRYESGTQNIHGLAGLKAGVDHLLKTGVTEIQRHEKEQVNRLMEGLSVIKGITLYGSPKKKERGSVVSFRPGNLDVNQFNYTLDSLHGISARSGLHCAPLAHQTIGTFPEGTLRFSPGWHTTADEIEAALTAVSQVMKQFS</sequence>
<comment type="similarity">
    <text evidence="2">Belongs to the class-V pyridoxal-phosphate-dependent aminotransferase family. Csd subfamily.</text>
</comment>
<reference evidence="8" key="1">
    <citation type="submission" date="2017-05" db="EMBL/GenBank/DDBJ databases">
        <authorList>
            <person name="Varghese N."/>
            <person name="Submissions S."/>
        </authorList>
    </citation>
    <scope>NUCLEOTIDE SEQUENCE</scope>
    <source>
        <strain evidence="8">Su22</strain>
    </source>
</reference>
<comment type="catalytic activity">
    <reaction evidence="6">
        <text>(sulfur carrier)-H + L-cysteine = (sulfur carrier)-SH + L-alanine</text>
        <dbReference type="Rhea" id="RHEA:43892"/>
        <dbReference type="Rhea" id="RHEA-COMP:14737"/>
        <dbReference type="Rhea" id="RHEA-COMP:14739"/>
        <dbReference type="ChEBI" id="CHEBI:29917"/>
        <dbReference type="ChEBI" id="CHEBI:35235"/>
        <dbReference type="ChEBI" id="CHEBI:57972"/>
        <dbReference type="ChEBI" id="CHEBI:64428"/>
        <dbReference type="EC" id="2.8.1.7"/>
    </reaction>
</comment>
<comment type="cofactor">
    <cofactor evidence="1">
        <name>pyridoxal 5'-phosphate</name>
        <dbReference type="ChEBI" id="CHEBI:597326"/>
    </cofactor>
</comment>
<dbReference type="AlphaFoldDB" id="A0AA45WW97"/>
<comment type="caution">
    <text evidence="8">The sequence shown here is derived from an EMBL/GenBank/DDBJ whole genome shotgun (WGS) entry which is preliminary data.</text>
</comment>
<evidence type="ECO:0000313" key="8">
    <source>
        <dbReference type="EMBL" id="SMP58424.1"/>
    </source>
</evidence>
<dbReference type="Gene3D" id="3.40.640.10">
    <property type="entry name" value="Type I PLP-dependent aspartate aminotransferase-like (Major domain)"/>
    <property type="match status" value="1"/>
</dbReference>
<keyword evidence="4" id="KW-0808">Transferase</keyword>
<evidence type="ECO:0000313" key="9">
    <source>
        <dbReference type="Proteomes" id="UP001158066"/>
    </source>
</evidence>
<evidence type="ECO:0000256" key="3">
    <source>
        <dbReference type="ARBA" id="ARBA00012239"/>
    </source>
</evidence>
<keyword evidence="9" id="KW-1185">Reference proteome</keyword>
<evidence type="ECO:0000256" key="2">
    <source>
        <dbReference type="ARBA" id="ARBA00010447"/>
    </source>
</evidence>
<dbReference type="RefSeq" id="WP_283409405.1">
    <property type="nucleotide sequence ID" value="NZ_FXUF01000007.1"/>
</dbReference>
<proteinExistence type="inferred from homology"/>
<dbReference type="NCBIfam" id="TIGR01977">
    <property type="entry name" value="am_tr_V_EF2568"/>
    <property type="match status" value="1"/>
</dbReference>
<evidence type="ECO:0000259" key="7">
    <source>
        <dbReference type="Pfam" id="PF00266"/>
    </source>
</evidence>
<dbReference type="InterPro" id="IPR010969">
    <property type="entry name" value="Cys_dSase-rel_unknwn_funct"/>
</dbReference>